<evidence type="ECO:0000313" key="3">
    <source>
        <dbReference type="EMBL" id="QZD87409.1"/>
    </source>
</evidence>
<sequence length="177" mass="19081">MIKKRRPGVLLGAAAMALSACAVDRAPTLSHAQPYDGAFGQVELISEKDETALRQEFSSALNRALFDHSVEVESGSSLVADFAVSATSIETGLDPVSRESEATKPKAPENRRPRWYNRCAPDRVRGSLAIFDRASNTLVAKSEGHFIACPGDRDQLNGLANLLVKSVMNQGALAKRE</sequence>
<evidence type="ECO:0000256" key="2">
    <source>
        <dbReference type="SAM" id="SignalP"/>
    </source>
</evidence>
<organism evidence="3 4">
    <name type="scientific">Qipengyuania psychrotolerans</name>
    <dbReference type="NCBI Taxonomy" id="2867238"/>
    <lineage>
        <taxon>Bacteria</taxon>
        <taxon>Pseudomonadati</taxon>
        <taxon>Pseudomonadota</taxon>
        <taxon>Alphaproteobacteria</taxon>
        <taxon>Sphingomonadales</taxon>
        <taxon>Erythrobacteraceae</taxon>
        <taxon>Qipengyuania</taxon>
    </lineage>
</organism>
<feature type="compositionally biased region" description="Basic and acidic residues" evidence="1">
    <location>
        <begin position="96"/>
        <end position="112"/>
    </location>
</feature>
<keyword evidence="2" id="KW-0732">Signal</keyword>
<gene>
    <name evidence="3" type="ORF">K3166_01460</name>
</gene>
<proteinExistence type="predicted"/>
<evidence type="ECO:0008006" key="5">
    <source>
        <dbReference type="Google" id="ProtNLM"/>
    </source>
</evidence>
<feature type="signal peptide" evidence="2">
    <location>
        <begin position="1"/>
        <end position="22"/>
    </location>
</feature>
<accession>A0ABX8ZGY6</accession>
<dbReference type="RefSeq" id="WP_221422947.1">
    <property type="nucleotide sequence ID" value="NZ_CP081297.1"/>
</dbReference>
<keyword evidence="4" id="KW-1185">Reference proteome</keyword>
<protein>
    <recommendedName>
        <fullName evidence="5">DUF4136 domain-containing protein</fullName>
    </recommendedName>
</protein>
<feature type="region of interest" description="Disordered" evidence="1">
    <location>
        <begin position="94"/>
        <end position="113"/>
    </location>
</feature>
<evidence type="ECO:0000313" key="4">
    <source>
        <dbReference type="Proteomes" id="UP000824280"/>
    </source>
</evidence>
<feature type="chain" id="PRO_5047192310" description="DUF4136 domain-containing protein" evidence="2">
    <location>
        <begin position="23"/>
        <end position="177"/>
    </location>
</feature>
<reference evidence="3 4" key="1">
    <citation type="submission" date="2021-08" db="EMBL/GenBank/DDBJ databases">
        <title>Comparative Genomics Analysis of the Genus Qipengyuania Reveals Extensive Genetic Diversity and Metabolic Versatility, Including the Description of Fifteen Novel Species.</title>
        <authorList>
            <person name="Liu Y."/>
        </authorList>
    </citation>
    <scope>NUCLEOTIDE SEQUENCE [LARGE SCALE GENOMIC DNA]</scope>
    <source>
        <strain evidence="3 4">1XM2-8</strain>
    </source>
</reference>
<name>A0ABX8ZGY6_9SPHN</name>
<dbReference type="EMBL" id="CP081297">
    <property type="protein sequence ID" value="QZD87409.1"/>
    <property type="molecule type" value="Genomic_DNA"/>
</dbReference>
<evidence type="ECO:0000256" key="1">
    <source>
        <dbReference type="SAM" id="MobiDB-lite"/>
    </source>
</evidence>
<dbReference type="PROSITE" id="PS51257">
    <property type="entry name" value="PROKAR_LIPOPROTEIN"/>
    <property type="match status" value="1"/>
</dbReference>
<dbReference type="Proteomes" id="UP000824280">
    <property type="component" value="Chromosome"/>
</dbReference>